<sequence length="658" mass="72412">MANKALVSVADTIYELQKHLLDGIQTDTQLHAAGSLMSKNDYKHVVTERSIAKSCGYPLCPNDLSCNHVKSKGKYHISLREHRVYDLEEMRMYCSMKCLVESKAFLGTLQEERSTVLDVSKIEEIMGVFGVRGNDGVGNKRRLRVEGLTIRENEEVAIGEVVVGDANAIEGYVPKGSRGLDGKNQKQVIKPSKKKPAEKNDLNFSEFDFMSTIITQDEYSVFKVSSQLLAAGSGSNVNSSGSKVRFEEMNDQFAALGMSSDHASSSSKTKFEEPNQDGDVVDMIDNLSISSGCQGGPGVNVIEARKGALSGKTDERNVGMLKPSLKSLSSKNVTRSVTWADEKSAGNRRLFEGSELEDTKQDSEGLNRTNMEENDSLRLASAEACAVALSQAAEAVASGDSDVPDAVSEAGIIVMPPPTYDERRDADMDTDMEPAAIKWPQKQGITASDFFDNSEDSWYDDAPEGFNLILSPFASMFMSLFSWISSSSLAYIYGRDESSHEEYLSVNGREYPRRVMAIDNRSSEIKLAVAGCLSRTFPELVNDLRLPVPVSTLEKGMEHKTSPPTLKLWSKSYLLDTMSFMDPVPPFSTKQWHVIIFLFLDALSVSRVPSIAPYIKSKRKLLQKVLDGAKISEEEYGLLKDLVLPLGRVPYFSAQSGG</sequence>
<evidence type="ECO:0000256" key="3">
    <source>
        <dbReference type="ARBA" id="ARBA00022723"/>
    </source>
</evidence>
<gene>
    <name evidence="15" type="ORF">DCAR_005271</name>
</gene>
<dbReference type="InterPro" id="IPR038534">
    <property type="entry name" value="Rtr1/RPAP2_sf"/>
</dbReference>
<dbReference type="PANTHER" id="PTHR14732:SF0">
    <property type="entry name" value="RNA POLYMERASE II SUBUNIT B1 CTD PHOSPHATASE RPAP2-RELATED"/>
    <property type="match status" value="1"/>
</dbReference>
<keyword evidence="8 12" id="KW-0539">Nucleus</keyword>
<evidence type="ECO:0000256" key="4">
    <source>
        <dbReference type="ARBA" id="ARBA00022771"/>
    </source>
</evidence>
<evidence type="ECO:0000256" key="6">
    <source>
        <dbReference type="ARBA" id="ARBA00022833"/>
    </source>
</evidence>
<evidence type="ECO:0000256" key="7">
    <source>
        <dbReference type="ARBA" id="ARBA00022912"/>
    </source>
</evidence>
<evidence type="ECO:0000256" key="9">
    <source>
        <dbReference type="ARBA" id="ARBA00047761"/>
    </source>
</evidence>
<keyword evidence="7 12" id="KW-0904">Protein phosphatase</keyword>
<comment type="subcellular location">
    <subcellularLocation>
        <location evidence="1 12">Nucleus</location>
    </subcellularLocation>
</comment>
<dbReference type="Gramene" id="KZN04434">
    <property type="protein sequence ID" value="KZN04434"/>
    <property type="gene ID" value="DCAR_005271"/>
</dbReference>
<keyword evidence="5 12" id="KW-0378">Hydrolase</keyword>
<dbReference type="GO" id="GO:0005829">
    <property type="term" value="C:cytosol"/>
    <property type="evidence" value="ECO:0007669"/>
    <property type="project" value="EnsemblPlants"/>
</dbReference>
<evidence type="ECO:0000256" key="10">
    <source>
        <dbReference type="ARBA" id="ARBA00048336"/>
    </source>
</evidence>
<protein>
    <recommendedName>
        <fullName evidence="12">RNA polymerase II subunit B1 CTD phosphatase RPAP2 homolog</fullName>
        <ecNumber evidence="12">3.1.3.16</ecNumber>
    </recommendedName>
</protein>
<comment type="catalytic activity">
    <reaction evidence="9 12">
        <text>O-phospho-L-seryl-[protein] + H2O = L-seryl-[protein] + phosphate</text>
        <dbReference type="Rhea" id="RHEA:20629"/>
        <dbReference type="Rhea" id="RHEA-COMP:9863"/>
        <dbReference type="Rhea" id="RHEA-COMP:11604"/>
        <dbReference type="ChEBI" id="CHEBI:15377"/>
        <dbReference type="ChEBI" id="CHEBI:29999"/>
        <dbReference type="ChEBI" id="CHEBI:43474"/>
        <dbReference type="ChEBI" id="CHEBI:83421"/>
        <dbReference type="EC" id="3.1.3.16"/>
    </reaction>
</comment>
<evidence type="ECO:0000256" key="11">
    <source>
        <dbReference type="PROSITE-ProRule" id="PRU00812"/>
    </source>
</evidence>
<keyword evidence="4 12" id="KW-0863">Zinc-finger</keyword>
<dbReference type="EMBL" id="LNRQ01000002">
    <property type="protein sequence ID" value="KZN04434.1"/>
    <property type="molecule type" value="Genomic_DNA"/>
</dbReference>
<feature type="domain" description="RTR1-type" evidence="14">
    <location>
        <begin position="32"/>
        <end position="118"/>
    </location>
</feature>
<feature type="region of interest" description="Disordered" evidence="13">
    <location>
        <begin position="258"/>
        <end position="277"/>
    </location>
</feature>
<dbReference type="GO" id="GO:0030154">
    <property type="term" value="P:cell differentiation"/>
    <property type="evidence" value="ECO:0007669"/>
    <property type="project" value="EnsemblPlants"/>
</dbReference>
<comment type="caution">
    <text evidence="15">The sequence shown here is derived from an EMBL/GenBank/DDBJ whole genome shotgun (WGS) entry which is preliminary data.</text>
</comment>
<evidence type="ECO:0000256" key="5">
    <source>
        <dbReference type="ARBA" id="ARBA00022801"/>
    </source>
</evidence>
<organism evidence="15">
    <name type="scientific">Daucus carota subsp. sativus</name>
    <name type="common">Carrot</name>
    <dbReference type="NCBI Taxonomy" id="79200"/>
    <lineage>
        <taxon>Eukaryota</taxon>
        <taxon>Viridiplantae</taxon>
        <taxon>Streptophyta</taxon>
        <taxon>Embryophyta</taxon>
        <taxon>Tracheophyta</taxon>
        <taxon>Spermatophyta</taxon>
        <taxon>Magnoliopsida</taxon>
        <taxon>eudicotyledons</taxon>
        <taxon>Gunneridae</taxon>
        <taxon>Pentapetalae</taxon>
        <taxon>asterids</taxon>
        <taxon>campanulids</taxon>
        <taxon>Apiales</taxon>
        <taxon>Apiaceae</taxon>
        <taxon>Apioideae</taxon>
        <taxon>Scandiceae</taxon>
        <taxon>Daucinae</taxon>
        <taxon>Daucus</taxon>
        <taxon>Daucus sect. Daucus</taxon>
    </lineage>
</organism>
<dbReference type="GO" id="GO:0008420">
    <property type="term" value="F:RNA polymerase II CTD heptapeptide repeat phosphatase activity"/>
    <property type="evidence" value="ECO:0007669"/>
    <property type="project" value="UniProtKB-UniRule"/>
</dbReference>
<dbReference type="OMA" id="WMGPSNA"/>
<evidence type="ECO:0000313" key="15">
    <source>
        <dbReference type="EMBL" id="KZN04434.1"/>
    </source>
</evidence>
<dbReference type="EC" id="3.1.3.16" evidence="12"/>
<dbReference type="Gene3D" id="1.25.40.820">
    <property type="match status" value="1"/>
</dbReference>
<dbReference type="GO" id="GO:0005634">
    <property type="term" value="C:nucleus"/>
    <property type="evidence" value="ECO:0007669"/>
    <property type="project" value="UniProtKB-SubCell"/>
</dbReference>
<evidence type="ECO:0000256" key="2">
    <source>
        <dbReference type="ARBA" id="ARBA00005676"/>
    </source>
</evidence>
<dbReference type="AlphaFoldDB" id="A0A166CWL3"/>
<dbReference type="GO" id="GO:0008270">
    <property type="term" value="F:zinc ion binding"/>
    <property type="evidence" value="ECO:0007669"/>
    <property type="project" value="UniProtKB-KW"/>
</dbReference>
<comment type="function">
    <text evidence="12">Putative RNA polymerase II subunit B1 C-terminal domain (CTD) phosphatase involved in RNA polymerase II transcription regulation.</text>
</comment>
<evidence type="ECO:0000256" key="1">
    <source>
        <dbReference type="ARBA" id="ARBA00004123"/>
    </source>
</evidence>
<evidence type="ECO:0000259" key="14">
    <source>
        <dbReference type="PROSITE" id="PS51479"/>
    </source>
</evidence>
<comment type="catalytic activity">
    <reaction evidence="10 12">
        <text>O-phospho-L-threonyl-[protein] + H2O = L-threonyl-[protein] + phosphate</text>
        <dbReference type="Rhea" id="RHEA:47004"/>
        <dbReference type="Rhea" id="RHEA-COMP:11060"/>
        <dbReference type="Rhea" id="RHEA-COMP:11605"/>
        <dbReference type="ChEBI" id="CHEBI:15377"/>
        <dbReference type="ChEBI" id="CHEBI:30013"/>
        <dbReference type="ChEBI" id="CHEBI:43474"/>
        <dbReference type="ChEBI" id="CHEBI:61977"/>
        <dbReference type="EC" id="3.1.3.16"/>
    </reaction>
</comment>
<comment type="similarity">
    <text evidence="2 11 12">Belongs to the RPAP2 family.</text>
</comment>
<accession>A0A166CWL3</accession>
<dbReference type="GO" id="GO:0043175">
    <property type="term" value="F:RNA polymerase core enzyme binding"/>
    <property type="evidence" value="ECO:0007669"/>
    <property type="project" value="UniProtKB-UniRule"/>
</dbReference>
<dbReference type="PANTHER" id="PTHR14732">
    <property type="entry name" value="RNA POLYMERASE II SUBUNIT B1 CTD PHOSPHATASE RPAP2-RELATED"/>
    <property type="match status" value="1"/>
</dbReference>
<proteinExistence type="inferred from homology"/>
<dbReference type="InterPro" id="IPR007308">
    <property type="entry name" value="Rtr1/RPAP2_dom"/>
</dbReference>
<dbReference type="STRING" id="79200.A0A166CWL3"/>
<name>A0A166CWL3_DAUCS</name>
<reference evidence="15" key="1">
    <citation type="journal article" date="2016" name="Nat. Genet.">
        <title>A high-quality carrot genome assembly provides new insights into carotenoid accumulation and asterid genome evolution.</title>
        <authorList>
            <person name="Iorizzo M."/>
            <person name="Ellison S."/>
            <person name="Senalik D."/>
            <person name="Zeng P."/>
            <person name="Satapoomin P."/>
            <person name="Huang J."/>
            <person name="Bowman M."/>
            <person name="Iovene M."/>
            <person name="Sanseverino W."/>
            <person name="Cavagnaro P."/>
            <person name="Yildiz M."/>
            <person name="Macko-Podgorni A."/>
            <person name="Moranska E."/>
            <person name="Grzebelus E."/>
            <person name="Grzebelus D."/>
            <person name="Ashrafi H."/>
            <person name="Zheng Z."/>
            <person name="Cheng S."/>
            <person name="Spooner D."/>
            <person name="Van Deynze A."/>
            <person name="Simon P."/>
        </authorList>
    </citation>
    <scope>NUCLEOTIDE SEQUENCE [LARGE SCALE GENOMIC DNA]</scope>
    <source>
        <tissue evidence="15">Leaf</tissue>
    </source>
</reference>
<dbReference type="Pfam" id="PF04181">
    <property type="entry name" value="RPAP2_Rtr1"/>
    <property type="match status" value="1"/>
</dbReference>
<dbReference type="PROSITE" id="PS51479">
    <property type="entry name" value="ZF_RTR1"/>
    <property type="match status" value="1"/>
</dbReference>
<evidence type="ECO:0000256" key="13">
    <source>
        <dbReference type="SAM" id="MobiDB-lite"/>
    </source>
</evidence>
<keyword evidence="3 12" id="KW-0479">Metal-binding</keyword>
<dbReference type="InterPro" id="IPR039693">
    <property type="entry name" value="Rtr1/RPAP2"/>
</dbReference>
<evidence type="ECO:0000256" key="12">
    <source>
        <dbReference type="RuleBase" id="RU367080"/>
    </source>
</evidence>
<keyword evidence="6 12" id="KW-0862">Zinc</keyword>
<evidence type="ECO:0000256" key="8">
    <source>
        <dbReference type="ARBA" id="ARBA00023242"/>
    </source>
</evidence>